<organism evidence="2 3">
    <name type="scientific">Thalassobaculum fulvum</name>
    <dbReference type="NCBI Taxonomy" id="1633335"/>
    <lineage>
        <taxon>Bacteria</taxon>
        <taxon>Pseudomonadati</taxon>
        <taxon>Pseudomonadota</taxon>
        <taxon>Alphaproteobacteria</taxon>
        <taxon>Rhodospirillales</taxon>
        <taxon>Thalassobaculaceae</taxon>
        <taxon>Thalassobaculum</taxon>
    </lineage>
</organism>
<sequence>MSDHRRLTAPMRAYRIGDPAGVHSVYSVEGARRVSGRWHARGDAVVYASRHYSTAMLEKLVHWSGQLPPNQHFVEITIPAGASYEVFSADHHPDWFCRDGEAARGFGHAWYAERRSAVLLVPSVVARMEENLVINPAHPDAAGIAVGLERPVWWDERLFAG</sequence>
<name>A0A918XWY7_9PROT</name>
<evidence type="ECO:0000313" key="2">
    <source>
        <dbReference type="EMBL" id="GHD62713.1"/>
    </source>
</evidence>
<gene>
    <name evidence="2" type="ORF">GCM10017083_51850</name>
</gene>
<protein>
    <recommendedName>
        <fullName evidence="1">RES domain-containing protein</fullName>
    </recommendedName>
</protein>
<dbReference type="RefSeq" id="WP_229837510.1">
    <property type="nucleotide sequence ID" value="NZ_BMZS01000015.1"/>
</dbReference>
<evidence type="ECO:0000313" key="3">
    <source>
        <dbReference type="Proteomes" id="UP000630353"/>
    </source>
</evidence>
<reference evidence="2" key="1">
    <citation type="journal article" date="2014" name="Int. J. Syst. Evol. Microbiol.">
        <title>Complete genome sequence of Corynebacterium casei LMG S-19264T (=DSM 44701T), isolated from a smear-ripened cheese.</title>
        <authorList>
            <consortium name="US DOE Joint Genome Institute (JGI-PGF)"/>
            <person name="Walter F."/>
            <person name="Albersmeier A."/>
            <person name="Kalinowski J."/>
            <person name="Ruckert C."/>
        </authorList>
    </citation>
    <scope>NUCLEOTIDE SEQUENCE</scope>
    <source>
        <strain evidence="2">KCTC 42651</strain>
    </source>
</reference>
<feature type="domain" description="RES" evidence="1">
    <location>
        <begin position="25"/>
        <end position="148"/>
    </location>
</feature>
<dbReference type="InterPro" id="IPR014914">
    <property type="entry name" value="RES_dom"/>
</dbReference>
<evidence type="ECO:0000259" key="1">
    <source>
        <dbReference type="SMART" id="SM00953"/>
    </source>
</evidence>
<proteinExistence type="predicted"/>
<keyword evidence="3" id="KW-1185">Reference proteome</keyword>
<dbReference type="SMART" id="SM00953">
    <property type="entry name" value="RES"/>
    <property type="match status" value="1"/>
</dbReference>
<dbReference type="AlphaFoldDB" id="A0A918XWY7"/>
<dbReference type="EMBL" id="BMZS01000015">
    <property type="protein sequence ID" value="GHD62713.1"/>
    <property type="molecule type" value="Genomic_DNA"/>
</dbReference>
<comment type="caution">
    <text evidence="2">The sequence shown here is derived from an EMBL/GenBank/DDBJ whole genome shotgun (WGS) entry which is preliminary data.</text>
</comment>
<dbReference type="Proteomes" id="UP000630353">
    <property type="component" value="Unassembled WGS sequence"/>
</dbReference>
<dbReference type="Pfam" id="PF08808">
    <property type="entry name" value="RES"/>
    <property type="match status" value="1"/>
</dbReference>
<accession>A0A918XWY7</accession>
<reference evidence="2" key="2">
    <citation type="submission" date="2020-09" db="EMBL/GenBank/DDBJ databases">
        <authorList>
            <person name="Sun Q."/>
            <person name="Kim S."/>
        </authorList>
    </citation>
    <scope>NUCLEOTIDE SEQUENCE</scope>
    <source>
        <strain evidence="2">KCTC 42651</strain>
    </source>
</reference>